<comment type="caution">
    <text evidence="1">The sequence shown here is derived from an EMBL/GenBank/DDBJ whole genome shotgun (WGS) entry which is preliminary data.</text>
</comment>
<organism evidence="1 2">
    <name type="scientific">Tribonema minus</name>
    <dbReference type="NCBI Taxonomy" id="303371"/>
    <lineage>
        <taxon>Eukaryota</taxon>
        <taxon>Sar</taxon>
        <taxon>Stramenopiles</taxon>
        <taxon>Ochrophyta</taxon>
        <taxon>PX clade</taxon>
        <taxon>Xanthophyceae</taxon>
        <taxon>Tribonematales</taxon>
        <taxon>Tribonemataceae</taxon>
        <taxon>Tribonema</taxon>
    </lineage>
</organism>
<dbReference type="Proteomes" id="UP000664859">
    <property type="component" value="Unassembled WGS sequence"/>
</dbReference>
<proteinExistence type="predicted"/>
<reference evidence="1" key="1">
    <citation type="submission" date="2021-02" db="EMBL/GenBank/DDBJ databases">
        <title>First Annotated Genome of the Yellow-green Alga Tribonema minus.</title>
        <authorList>
            <person name="Mahan K.M."/>
        </authorList>
    </citation>
    <scope>NUCLEOTIDE SEQUENCE</scope>
    <source>
        <strain evidence="1">UTEX B ZZ1240</strain>
    </source>
</reference>
<dbReference type="Gene3D" id="2.40.50.140">
    <property type="entry name" value="Nucleic acid-binding proteins"/>
    <property type="match status" value="1"/>
</dbReference>
<evidence type="ECO:0000313" key="2">
    <source>
        <dbReference type="Proteomes" id="UP000664859"/>
    </source>
</evidence>
<sequence>MHFNAATRVATLQHGTCTLAVDATLLPEFDFRIGSLFEFIGTVQVAGLERRVAARAHRNVDGLDMALYENVLRVRRAFLRTLSSEGGRAS</sequence>
<dbReference type="Pfam" id="PF15490">
    <property type="entry name" value="Ten1_2"/>
    <property type="match status" value="1"/>
</dbReference>
<dbReference type="AlphaFoldDB" id="A0A835ZB80"/>
<name>A0A835ZB80_9STRA</name>
<dbReference type="OrthoDB" id="342190at2759"/>
<protein>
    <submittedName>
        <fullName evidence="1">Telomere-capping, CST complex subunit-domain-containing protein</fullName>
    </submittedName>
</protein>
<gene>
    <name evidence="1" type="ORF">JKP88DRAFT_353182</name>
</gene>
<evidence type="ECO:0000313" key="1">
    <source>
        <dbReference type="EMBL" id="KAG5189224.1"/>
    </source>
</evidence>
<keyword evidence="2" id="KW-1185">Reference proteome</keyword>
<accession>A0A835ZB80</accession>
<dbReference type="GO" id="GO:0003697">
    <property type="term" value="F:single-stranded DNA binding"/>
    <property type="evidence" value="ECO:0007669"/>
    <property type="project" value="InterPro"/>
</dbReference>
<dbReference type="GO" id="GO:1990879">
    <property type="term" value="C:CST complex"/>
    <property type="evidence" value="ECO:0007669"/>
    <property type="project" value="InterPro"/>
</dbReference>
<dbReference type="EMBL" id="JAFCMP010000055">
    <property type="protein sequence ID" value="KAG5189224.1"/>
    <property type="molecule type" value="Genomic_DNA"/>
</dbReference>
<dbReference type="InterPro" id="IPR029146">
    <property type="entry name" value="Ten1_animal_plant"/>
</dbReference>
<dbReference type="InterPro" id="IPR012340">
    <property type="entry name" value="NA-bd_OB-fold"/>
</dbReference>